<feature type="transmembrane region" description="Helical" evidence="7">
    <location>
        <begin position="206"/>
        <end position="226"/>
    </location>
</feature>
<comment type="caution">
    <text evidence="9">The sequence shown here is derived from an EMBL/GenBank/DDBJ whole genome shotgun (WGS) entry which is preliminary data.</text>
</comment>
<keyword evidence="3" id="KW-1003">Cell membrane</keyword>
<sequence>MARLLYTLGASCFRHRWAVVSGWLLLLIATGVLALVHGGTPTNTFVVPGTEAQSSIELIKTRMPQANAGGATARVAIQAAKGERVTSPAGAVAIGQAAGAIGALDHVASVRSPLDPQNRGISLDGRVAMMVVTYDITSGELTAADRTGLDRAVSPLRDAGLVVEIGGTAREEPIPTSPLELAGLVIALVILTATFRAVLVAGLNMLTAVVGVGVVTFVIMVTSSVVELHLTAPVLATMIGLAVGIDYALLILSRYRAEIAGAPTRAEAAGRSVATAGSAVVVAGATVLIALASLAVVGIPFLSGMGLAASIAVAIAVLVALTLLPALLGIAGGRIAPNVVSDATSRGRDGRWIRFVARRPVAVIVVCVGLLGVLALPIGSMATGLPNDETMPPSFGRHKAADILTSGFVAGVNGPLIVAVDLGETSDPVHASSQIAQRLQALPGVVAVLPPQLDAANDLSIITVIPATGPSSKATRDLVDRIRDTAPDALADSGARVSVTGDVALAIDTSRKLGDSLPIYLFIVVALTLVLLTVFFRSIFVPLIAAAGFLLTVGAALGCATAVIQWGWLADVFSVDQPGPLICVLPILVTGVLYGLAMDYQVFLTTRISEQRRGGATPSTAVTSGYSRSARVIVAAAAIMVAVFGGFAWSQDQIVQALGFTLAVGVLIDAFVVRLTLVPAAILVLGRVAWWLPSRLTRVLPELDLEGSRFDHREATAADVAHVTEVDQKVSRRLGSPDS</sequence>
<dbReference type="Proteomes" id="UP000323876">
    <property type="component" value="Unassembled WGS sequence"/>
</dbReference>
<feature type="transmembrane region" description="Helical" evidence="7">
    <location>
        <begin position="307"/>
        <end position="328"/>
    </location>
</feature>
<evidence type="ECO:0000256" key="7">
    <source>
        <dbReference type="SAM" id="Phobius"/>
    </source>
</evidence>
<feature type="transmembrane region" description="Helical" evidence="7">
    <location>
        <begin position="632"/>
        <end position="650"/>
    </location>
</feature>
<evidence type="ECO:0000256" key="2">
    <source>
        <dbReference type="ARBA" id="ARBA00010157"/>
    </source>
</evidence>
<dbReference type="AlphaFoldDB" id="A0A5N0EHL9"/>
<feature type="transmembrane region" description="Helical" evidence="7">
    <location>
        <begin position="662"/>
        <end position="685"/>
    </location>
</feature>
<dbReference type="InterPro" id="IPR000731">
    <property type="entry name" value="SSD"/>
</dbReference>
<dbReference type="InterPro" id="IPR004869">
    <property type="entry name" value="MMPL_dom"/>
</dbReference>
<dbReference type="RefSeq" id="WP_150401163.1">
    <property type="nucleotide sequence ID" value="NZ_VXLC01000003.1"/>
</dbReference>
<keyword evidence="6 7" id="KW-0472">Membrane</keyword>
<feature type="transmembrane region" description="Helical" evidence="7">
    <location>
        <begin position="361"/>
        <end position="382"/>
    </location>
</feature>
<keyword evidence="5 7" id="KW-1133">Transmembrane helix</keyword>
<feature type="transmembrane region" description="Helical" evidence="7">
    <location>
        <begin position="543"/>
        <end position="567"/>
    </location>
</feature>
<dbReference type="PANTHER" id="PTHR33406:SF11">
    <property type="entry name" value="MEMBRANE PROTEIN SCO6666-RELATED"/>
    <property type="match status" value="1"/>
</dbReference>
<feature type="transmembrane region" description="Helical" evidence="7">
    <location>
        <begin position="232"/>
        <end position="252"/>
    </location>
</feature>
<dbReference type="PANTHER" id="PTHR33406">
    <property type="entry name" value="MEMBRANE PROTEIN MJ1562-RELATED"/>
    <property type="match status" value="1"/>
</dbReference>
<proteinExistence type="inferred from homology"/>
<keyword evidence="4 7" id="KW-0812">Transmembrane</keyword>
<evidence type="ECO:0000256" key="6">
    <source>
        <dbReference type="ARBA" id="ARBA00023136"/>
    </source>
</evidence>
<evidence type="ECO:0000313" key="10">
    <source>
        <dbReference type="Proteomes" id="UP000323876"/>
    </source>
</evidence>
<dbReference type="SUPFAM" id="SSF82866">
    <property type="entry name" value="Multidrug efflux transporter AcrB transmembrane domain"/>
    <property type="match status" value="2"/>
</dbReference>
<dbReference type="Pfam" id="PF03176">
    <property type="entry name" value="MMPL"/>
    <property type="match status" value="2"/>
</dbReference>
<keyword evidence="10" id="KW-1185">Reference proteome</keyword>
<evidence type="ECO:0000259" key="8">
    <source>
        <dbReference type="PROSITE" id="PS50156"/>
    </source>
</evidence>
<dbReference type="EMBL" id="VXLC01000003">
    <property type="protein sequence ID" value="KAA8888888.1"/>
    <property type="molecule type" value="Genomic_DNA"/>
</dbReference>
<dbReference type="Gene3D" id="1.20.1640.10">
    <property type="entry name" value="Multidrug efflux transporter AcrB transmembrane domain"/>
    <property type="match status" value="2"/>
</dbReference>
<evidence type="ECO:0000256" key="4">
    <source>
        <dbReference type="ARBA" id="ARBA00022692"/>
    </source>
</evidence>
<feature type="transmembrane region" description="Helical" evidence="7">
    <location>
        <begin position="579"/>
        <end position="597"/>
    </location>
</feature>
<feature type="domain" description="SSD" evidence="8">
    <location>
        <begin position="179"/>
        <end position="330"/>
    </location>
</feature>
<dbReference type="PROSITE" id="PS50156">
    <property type="entry name" value="SSD"/>
    <property type="match status" value="1"/>
</dbReference>
<comment type="similarity">
    <text evidence="2">Belongs to the resistance-nodulation-cell division (RND) (TC 2.A.6) family. MmpL subfamily.</text>
</comment>
<comment type="subcellular location">
    <subcellularLocation>
        <location evidence="1">Cell membrane</location>
        <topology evidence="1">Multi-pass membrane protein</topology>
    </subcellularLocation>
</comment>
<evidence type="ECO:0000313" key="9">
    <source>
        <dbReference type="EMBL" id="KAA8888888.1"/>
    </source>
</evidence>
<accession>A0A5N0EHL9</accession>
<dbReference type="OrthoDB" id="7051771at2"/>
<reference evidence="9 10" key="1">
    <citation type="submission" date="2019-09" db="EMBL/GenBank/DDBJ databases">
        <authorList>
            <person name="Wang X."/>
        </authorList>
    </citation>
    <scope>NUCLEOTIDE SEQUENCE [LARGE SCALE GENOMIC DNA]</scope>
    <source>
        <strain evidence="9 10">CICC 11023</strain>
    </source>
</reference>
<protein>
    <submittedName>
        <fullName evidence="9">MMPL family transporter</fullName>
    </submittedName>
</protein>
<organism evidence="9 10">
    <name type="scientific">Nocardia colli</name>
    <dbReference type="NCBI Taxonomy" id="2545717"/>
    <lineage>
        <taxon>Bacteria</taxon>
        <taxon>Bacillati</taxon>
        <taxon>Actinomycetota</taxon>
        <taxon>Actinomycetes</taxon>
        <taxon>Mycobacteriales</taxon>
        <taxon>Nocardiaceae</taxon>
        <taxon>Nocardia</taxon>
    </lineage>
</organism>
<gene>
    <name evidence="9" type="ORF">F3087_07750</name>
</gene>
<feature type="transmembrane region" description="Helical" evidence="7">
    <location>
        <begin position="517"/>
        <end position="536"/>
    </location>
</feature>
<dbReference type="GO" id="GO:0005886">
    <property type="term" value="C:plasma membrane"/>
    <property type="evidence" value="ECO:0007669"/>
    <property type="project" value="UniProtKB-SubCell"/>
</dbReference>
<feature type="transmembrane region" description="Helical" evidence="7">
    <location>
        <begin position="273"/>
        <end position="301"/>
    </location>
</feature>
<evidence type="ECO:0000256" key="5">
    <source>
        <dbReference type="ARBA" id="ARBA00022989"/>
    </source>
</evidence>
<dbReference type="InterPro" id="IPR050545">
    <property type="entry name" value="Mycobact_MmpL"/>
</dbReference>
<name>A0A5N0EHL9_9NOCA</name>
<evidence type="ECO:0000256" key="1">
    <source>
        <dbReference type="ARBA" id="ARBA00004651"/>
    </source>
</evidence>
<evidence type="ECO:0000256" key="3">
    <source>
        <dbReference type="ARBA" id="ARBA00022475"/>
    </source>
</evidence>